<evidence type="ECO:0000259" key="8">
    <source>
        <dbReference type="SMART" id="SM00709"/>
    </source>
</evidence>
<dbReference type="Gene3D" id="2.20.25.420">
    <property type="entry name" value="ZPR1, zinc finger domain"/>
    <property type="match status" value="2"/>
</dbReference>
<evidence type="ECO:0000313" key="10">
    <source>
        <dbReference type="Proteomes" id="UP001175271"/>
    </source>
</evidence>
<keyword evidence="10" id="KW-1185">Reference proteome</keyword>
<dbReference type="NCBIfam" id="TIGR00310">
    <property type="entry name" value="ZPR1_znf"/>
    <property type="match status" value="2"/>
</dbReference>
<dbReference type="InterPro" id="IPR042451">
    <property type="entry name" value="ZPR1_A/B_dom"/>
</dbReference>
<evidence type="ECO:0000256" key="4">
    <source>
        <dbReference type="ARBA" id="ARBA00022737"/>
    </source>
</evidence>
<dbReference type="Pfam" id="PF22794">
    <property type="entry name" value="jr-ZPR1"/>
    <property type="match status" value="2"/>
</dbReference>
<dbReference type="Proteomes" id="UP001175271">
    <property type="component" value="Unassembled WGS sequence"/>
</dbReference>
<keyword evidence="3" id="KW-0479">Metal-binding</keyword>
<dbReference type="FunFam" id="2.60.120.1040:FF:000001">
    <property type="entry name" value="Zinc finger protein ZPR1"/>
    <property type="match status" value="1"/>
</dbReference>
<evidence type="ECO:0000313" key="9">
    <source>
        <dbReference type="EMBL" id="KAK0411256.1"/>
    </source>
</evidence>
<dbReference type="FunFam" id="2.20.25.420:FF:000002">
    <property type="entry name" value="Zinc finger protein ZPR1"/>
    <property type="match status" value="1"/>
</dbReference>
<dbReference type="GO" id="GO:0005634">
    <property type="term" value="C:nucleus"/>
    <property type="evidence" value="ECO:0007669"/>
    <property type="project" value="UniProtKB-SubCell"/>
</dbReference>
<dbReference type="InterPro" id="IPR056180">
    <property type="entry name" value="ZPR1_jr_dom"/>
</dbReference>
<dbReference type="GO" id="GO:0008270">
    <property type="term" value="F:zinc ion binding"/>
    <property type="evidence" value="ECO:0007669"/>
    <property type="project" value="UniProtKB-KW"/>
</dbReference>
<evidence type="ECO:0000256" key="5">
    <source>
        <dbReference type="ARBA" id="ARBA00022771"/>
    </source>
</evidence>
<feature type="domain" description="Zinc finger ZPR1-type" evidence="8">
    <location>
        <begin position="30"/>
        <end position="188"/>
    </location>
</feature>
<evidence type="ECO:0000256" key="7">
    <source>
        <dbReference type="ARBA" id="ARBA00023242"/>
    </source>
</evidence>
<name>A0AA39LV38_9BILA</name>
<evidence type="ECO:0000256" key="2">
    <source>
        <dbReference type="ARBA" id="ARBA00008354"/>
    </source>
</evidence>
<dbReference type="InterPro" id="IPR004457">
    <property type="entry name" value="Znf_ZPR1"/>
</dbReference>
<comment type="caution">
    <text evidence="9">The sequence shown here is derived from an EMBL/GenBank/DDBJ whole genome shotgun (WGS) entry which is preliminary data.</text>
</comment>
<evidence type="ECO:0000256" key="1">
    <source>
        <dbReference type="ARBA" id="ARBA00004123"/>
    </source>
</evidence>
<dbReference type="InterPro" id="IPR042452">
    <property type="entry name" value="ZPR1_Znf1/2"/>
</dbReference>
<protein>
    <recommendedName>
        <fullName evidence="8">Zinc finger ZPR1-type domain-containing protein</fullName>
    </recommendedName>
</protein>
<keyword evidence="5" id="KW-0863">Zinc-finger</keyword>
<dbReference type="SMART" id="SM00709">
    <property type="entry name" value="Zpr1"/>
    <property type="match status" value="2"/>
</dbReference>
<dbReference type="EMBL" id="JAUCMV010000003">
    <property type="protein sequence ID" value="KAK0411256.1"/>
    <property type="molecule type" value="Genomic_DNA"/>
</dbReference>
<dbReference type="FunFam" id="2.20.25.420:FF:000001">
    <property type="entry name" value="Zinc finger protein ZPR1"/>
    <property type="match status" value="1"/>
</dbReference>
<comment type="similarity">
    <text evidence="2">Belongs to the ZPR1 family.</text>
</comment>
<comment type="subcellular location">
    <subcellularLocation>
        <location evidence="1">Nucleus</location>
    </subcellularLocation>
</comment>
<accession>A0AA39LV38</accession>
<dbReference type="PANTHER" id="PTHR10876:SF0">
    <property type="entry name" value="ZINC FINGER PROTEIN ZPR1"/>
    <property type="match status" value="1"/>
</dbReference>
<dbReference type="InterPro" id="IPR040141">
    <property type="entry name" value="ZPR1"/>
</dbReference>
<dbReference type="Gene3D" id="2.60.120.1040">
    <property type="entry name" value="ZPR1, A/B domain"/>
    <property type="match status" value="2"/>
</dbReference>
<sequence length="455" mass="51269">MSEATVTPQTSVFSDLSADDVEQRPMEIESLCMQCYENGITRLMCTRIPYYRQVIIVSFTCDHCGYRNNELQSGEAAQEHGTEIVLNVKLPEDLNRQIVKSEFAQLEVPELELVIPHKSQPGEITTVEGVLSRVKSGLLQNQPLRRVQNPDGADKIDKFIEKIDECLELKKPFTLKLTDPSGNCFIQSPDPLHVDPRCITSHYCRRLADRKLLGFADDDEVEDENEAPEWRSYEDAKHEVLRFKTDCPNCSVPTETLMKPTDIPYFQTVIIMSTSCDACGNKSSEVKSGGSIRDYGCKTTLTIKEDVDLARDVLKSDTCSLEIPDLDLEVGYGALGGRFTTIEGLLNATRDQLAEQGRFFFGDSASEEERGKMQKLLAEFDAAIALKRELTVILDDPAGNSYVQSLAAPLDDPRIHKEFYERNYEQNDMLGLNDMKVENYGEMDAIVEEEEEEVN</sequence>
<gene>
    <name evidence="9" type="ORF">QR680_005564</name>
</gene>
<proteinExistence type="inferred from homology"/>
<reference evidence="9" key="1">
    <citation type="submission" date="2023-06" db="EMBL/GenBank/DDBJ databases">
        <title>Genomic analysis of the entomopathogenic nematode Steinernema hermaphroditum.</title>
        <authorList>
            <person name="Schwarz E.M."/>
            <person name="Heppert J.K."/>
            <person name="Baniya A."/>
            <person name="Schwartz H.T."/>
            <person name="Tan C.-H."/>
            <person name="Antoshechkin I."/>
            <person name="Sternberg P.W."/>
            <person name="Goodrich-Blair H."/>
            <person name="Dillman A.R."/>
        </authorList>
    </citation>
    <scope>NUCLEOTIDE SEQUENCE</scope>
    <source>
        <strain evidence="9">PS9179</strain>
        <tissue evidence="9">Whole animal</tissue>
    </source>
</reference>
<dbReference type="AlphaFoldDB" id="A0AA39LV38"/>
<keyword evidence="7" id="KW-0539">Nucleus</keyword>
<evidence type="ECO:0000256" key="6">
    <source>
        <dbReference type="ARBA" id="ARBA00022833"/>
    </source>
</evidence>
<dbReference type="PANTHER" id="PTHR10876">
    <property type="entry name" value="ZINC FINGER PROTEIN ZPR1"/>
    <property type="match status" value="1"/>
</dbReference>
<feature type="domain" description="Zinc finger ZPR1-type" evidence="8">
    <location>
        <begin position="245"/>
        <end position="405"/>
    </location>
</feature>
<evidence type="ECO:0000256" key="3">
    <source>
        <dbReference type="ARBA" id="ARBA00022723"/>
    </source>
</evidence>
<keyword evidence="6" id="KW-0862">Zinc</keyword>
<dbReference type="Pfam" id="PF03367">
    <property type="entry name" value="Zn_ribbon_ZPR1"/>
    <property type="match status" value="2"/>
</dbReference>
<organism evidence="9 10">
    <name type="scientific">Steinernema hermaphroditum</name>
    <dbReference type="NCBI Taxonomy" id="289476"/>
    <lineage>
        <taxon>Eukaryota</taxon>
        <taxon>Metazoa</taxon>
        <taxon>Ecdysozoa</taxon>
        <taxon>Nematoda</taxon>
        <taxon>Chromadorea</taxon>
        <taxon>Rhabditida</taxon>
        <taxon>Tylenchina</taxon>
        <taxon>Panagrolaimomorpha</taxon>
        <taxon>Strongyloidoidea</taxon>
        <taxon>Steinernematidae</taxon>
        <taxon>Steinernema</taxon>
    </lineage>
</organism>
<keyword evidence="4" id="KW-0677">Repeat</keyword>